<proteinExistence type="inferred from homology"/>
<evidence type="ECO:0000256" key="4">
    <source>
        <dbReference type="ARBA" id="ARBA00022801"/>
    </source>
</evidence>
<dbReference type="InterPro" id="IPR004861">
    <property type="entry name" value="Siw14-like"/>
</dbReference>
<dbReference type="InterPro" id="IPR029021">
    <property type="entry name" value="Prot-tyrosine_phosphatase-like"/>
</dbReference>
<gene>
    <name evidence="5" type="ORF">HANVADRAFT_52730</name>
</gene>
<evidence type="ECO:0000313" key="6">
    <source>
        <dbReference type="Proteomes" id="UP000092321"/>
    </source>
</evidence>
<accession>A0A1B7TE00</accession>
<dbReference type="FunFam" id="3.90.190.10:FF:000035">
    <property type="entry name" value="Tyrosine phosphatase, putative"/>
    <property type="match status" value="1"/>
</dbReference>
<organism evidence="5 6">
    <name type="scientific">Hanseniaspora valbyensis NRRL Y-1626</name>
    <dbReference type="NCBI Taxonomy" id="766949"/>
    <lineage>
        <taxon>Eukaryota</taxon>
        <taxon>Fungi</taxon>
        <taxon>Dikarya</taxon>
        <taxon>Ascomycota</taxon>
        <taxon>Saccharomycotina</taxon>
        <taxon>Saccharomycetes</taxon>
        <taxon>Saccharomycodales</taxon>
        <taxon>Saccharomycodaceae</taxon>
        <taxon>Hanseniaspora</taxon>
    </lineage>
</organism>
<evidence type="ECO:0000256" key="3">
    <source>
        <dbReference type="ARBA" id="ARBA00022490"/>
    </source>
</evidence>
<name>A0A1B7TE00_9ASCO</name>
<comment type="similarity">
    <text evidence="2">Belongs to the protein-tyrosine phosphatase family.</text>
</comment>
<dbReference type="SUPFAM" id="SSF52799">
    <property type="entry name" value="(Phosphotyrosine protein) phosphatases II"/>
    <property type="match status" value="1"/>
</dbReference>
<evidence type="ECO:0000256" key="2">
    <source>
        <dbReference type="ARBA" id="ARBA00009580"/>
    </source>
</evidence>
<evidence type="ECO:0000313" key="5">
    <source>
        <dbReference type="EMBL" id="OBA26953.1"/>
    </source>
</evidence>
<reference evidence="6" key="1">
    <citation type="journal article" date="2016" name="Proc. Natl. Acad. Sci. U.S.A.">
        <title>Comparative genomics of biotechnologically important yeasts.</title>
        <authorList>
            <person name="Riley R."/>
            <person name="Haridas S."/>
            <person name="Wolfe K.H."/>
            <person name="Lopes M.R."/>
            <person name="Hittinger C.T."/>
            <person name="Goeker M."/>
            <person name="Salamov A.A."/>
            <person name="Wisecaver J.H."/>
            <person name="Long T.M."/>
            <person name="Calvey C.H."/>
            <person name="Aerts A.L."/>
            <person name="Barry K.W."/>
            <person name="Choi C."/>
            <person name="Clum A."/>
            <person name="Coughlan A.Y."/>
            <person name="Deshpande S."/>
            <person name="Douglass A.P."/>
            <person name="Hanson S.J."/>
            <person name="Klenk H.-P."/>
            <person name="LaButti K.M."/>
            <person name="Lapidus A."/>
            <person name="Lindquist E.A."/>
            <person name="Lipzen A.M."/>
            <person name="Meier-Kolthoff J.P."/>
            <person name="Ohm R.A."/>
            <person name="Otillar R.P."/>
            <person name="Pangilinan J.L."/>
            <person name="Peng Y."/>
            <person name="Rokas A."/>
            <person name="Rosa C.A."/>
            <person name="Scheuner C."/>
            <person name="Sibirny A.A."/>
            <person name="Slot J.C."/>
            <person name="Stielow J.B."/>
            <person name="Sun H."/>
            <person name="Kurtzman C.P."/>
            <person name="Blackwell M."/>
            <person name="Grigoriev I.V."/>
            <person name="Jeffries T.W."/>
        </authorList>
    </citation>
    <scope>NUCLEOTIDE SEQUENCE [LARGE SCALE GENOMIC DNA]</scope>
    <source>
        <strain evidence="6">NRRL Y-1626</strain>
    </source>
</reference>
<protein>
    <submittedName>
        <fullName evidence="5">Protein-tyrosine phosphatase</fullName>
    </submittedName>
</protein>
<dbReference type="Gene3D" id="3.90.190.10">
    <property type="entry name" value="Protein tyrosine phosphatase superfamily"/>
    <property type="match status" value="1"/>
</dbReference>
<comment type="caution">
    <text evidence="5">The sequence shown here is derived from an EMBL/GenBank/DDBJ whole genome shotgun (WGS) entry which is preliminary data.</text>
</comment>
<evidence type="ECO:0000256" key="1">
    <source>
        <dbReference type="ARBA" id="ARBA00004496"/>
    </source>
</evidence>
<keyword evidence="6" id="KW-1185">Reference proteome</keyword>
<dbReference type="AlphaFoldDB" id="A0A1B7TE00"/>
<dbReference type="GO" id="GO:0052840">
    <property type="term" value="F:inositol diphosphate tetrakisphosphate diphosphatase activity"/>
    <property type="evidence" value="ECO:0007669"/>
    <property type="project" value="TreeGrafter"/>
</dbReference>
<dbReference type="EMBL" id="LXPE01000012">
    <property type="protein sequence ID" value="OBA26953.1"/>
    <property type="molecule type" value="Genomic_DNA"/>
</dbReference>
<dbReference type="Proteomes" id="UP000092321">
    <property type="component" value="Unassembled WGS sequence"/>
</dbReference>
<dbReference type="PANTHER" id="PTHR31126:SF74">
    <property type="entry name" value="TYROSINE-PROTEIN PHOSPHATASE-LIKE PROTEIN OCA2"/>
    <property type="match status" value="1"/>
</dbReference>
<dbReference type="PANTHER" id="PTHR31126">
    <property type="entry name" value="TYROSINE-PROTEIN PHOSPHATASE"/>
    <property type="match status" value="1"/>
</dbReference>
<dbReference type="GO" id="GO:0005737">
    <property type="term" value="C:cytoplasm"/>
    <property type="evidence" value="ECO:0007669"/>
    <property type="project" value="UniProtKB-SubCell"/>
</dbReference>
<comment type="subcellular location">
    <subcellularLocation>
        <location evidence="1">Cytoplasm</location>
    </subcellularLocation>
</comment>
<keyword evidence="4" id="KW-0378">Hydrolase</keyword>
<dbReference type="OrthoDB" id="6375174at2759"/>
<dbReference type="Pfam" id="PF03162">
    <property type="entry name" value="Y_phosphatase2"/>
    <property type="match status" value="1"/>
</dbReference>
<dbReference type="GO" id="GO:0016791">
    <property type="term" value="F:phosphatase activity"/>
    <property type="evidence" value="ECO:0007669"/>
    <property type="project" value="TreeGrafter"/>
</dbReference>
<keyword evidence="3" id="KW-0963">Cytoplasm</keyword>
<sequence length="175" mass="20444">MYIPPLNLGMIINSSDDNKEVIYRSGFPQPMNYKYIKETLNLKTIIYFGKKKDITKEYQKFTEENGYNLIVFEMDSVRDDNINDIMLEMFKLVLNKDNYPILMHSNKGKHRIGVVTGLIRKIILGWSISGIYQEYGIYTGNVKGEMDLEFINKFDLSDVKIDLDLDKLPSFINYV</sequence>